<feature type="domain" description="O-acyltransferase WSD1-like N-terminal" evidence="12">
    <location>
        <begin position="6"/>
        <end position="289"/>
    </location>
</feature>
<dbReference type="GO" id="GO:0019432">
    <property type="term" value="P:triglyceride biosynthetic process"/>
    <property type="evidence" value="ECO:0007669"/>
    <property type="project" value="UniProtKB-UniPathway"/>
</dbReference>
<dbReference type="GO" id="GO:0051701">
    <property type="term" value="P:biological process involved in interaction with host"/>
    <property type="evidence" value="ECO:0007669"/>
    <property type="project" value="TreeGrafter"/>
</dbReference>
<comment type="pathway">
    <text evidence="1 11">Glycerolipid metabolism; triacylglycerol biosynthesis.</text>
</comment>
<feature type="domain" description="O-acyltransferase WSD1 C-terminal" evidence="13">
    <location>
        <begin position="330"/>
        <end position="479"/>
    </location>
</feature>
<keyword evidence="8 11" id="KW-0443">Lipid metabolism</keyword>
<proteinExistence type="inferred from homology"/>
<organism evidence="14 15">
    <name type="scientific">Mycolicibacterium llatzerense</name>
    <dbReference type="NCBI Taxonomy" id="280871"/>
    <lineage>
        <taxon>Bacteria</taxon>
        <taxon>Bacillati</taxon>
        <taxon>Actinomycetota</taxon>
        <taxon>Actinomycetes</taxon>
        <taxon>Mycobacteriales</taxon>
        <taxon>Mycobacteriaceae</taxon>
        <taxon>Mycolicibacterium</taxon>
    </lineage>
</organism>
<dbReference type="InterPro" id="IPR045034">
    <property type="entry name" value="O-acyltransferase_WSD1-like"/>
</dbReference>
<name>A0A0D1L6J7_9MYCO</name>
<dbReference type="SUPFAM" id="SSF52777">
    <property type="entry name" value="CoA-dependent acyltransferases"/>
    <property type="match status" value="2"/>
</dbReference>
<evidence type="ECO:0000259" key="13">
    <source>
        <dbReference type="Pfam" id="PF06974"/>
    </source>
</evidence>
<dbReference type="Gene3D" id="3.30.559.10">
    <property type="entry name" value="Chloramphenicol acetyltransferase-like domain"/>
    <property type="match status" value="1"/>
</dbReference>
<dbReference type="GO" id="GO:0006071">
    <property type="term" value="P:glycerol metabolic process"/>
    <property type="evidence" value="ECO:0007669"/>
    <property type="project" value="UniProtKB-KW"/>
</dbReference>
<dbReference type="InterPro" id="IPR014292">
    <property type="entry name" value="Acyl_transf_WS/DGAT"/>
</dbReference>
<dbReference type="STRING" id="280871.TL10_26840"/>
<sequence length="489" mass="53264">MTFRKLTSLDAQFLAMEDGRAHGHVSVLSTYAPYTADGRRLTAEVVRDLVAERLPLLPPFRWRLVRVPFDLDHPYWVDADDVDVSYHVQESALWAPGDDRRLADHVAEIIARPLDRSRPLWEIHVISGLADDSVALLIKMHHAAVDGVSGAEMLRVLLDDTAEGQPVMAPHCAEPHRRPSRAELLGRGLTNMCRYPARSIRAAVRALPHLDEVPTLRGVPGVSTMARHSRSAKAILERTNTAEGTELVAPRTRFQTAISPRRSVAFGSVSLAEVRAVKDHFGCSINDVVMAMCASGLRSWLADEGELPDGPLLSFVPMSVRTPEQTGTFGNRVSVMMAELPTDEADPVERLHRAQATMTAAKQRHQALPASLLEDANDLIPPALFAHATGTALRHGASFLQPAVNAAISNVPGSPTTLYCAGAEQLSQFPISGILHGVGLNITVFSYRQELSIGIVVDRDQLDDPWPLLDAVRNSLTDLTAAISTRPAV</sequence>
<dbReference type="GO" id="GO:0001666">
    <property type="term" value="P:response to hypoxia"/>
    <property type="evidence" value="ECO:0007669"/>
    <property type="project" value="TreeGrafter"/>
</dbReference>
<keyword evidence="7 11" id="KW-0319">Glycerol metabolism</keyword>
<dbReference type="GO" id="GO:0071731">
    <property type="term" value="P:response to nitric oxide"/>
    <property type="evidence" value="ECO:0007669"/>
    <property type="project" value="TreeGrafter"/>
</dbReference>
<dbReference type="Pfam" id="PF03007">
    <property type="entry name" value="WS_DGAT_cat"/>
    <property type="match status" value="1"/>
</dbReference>
<dbReference type="UniPathway" id="UPA00282"/>
<gene>
    <name evidence="14" type="ORF">TL10_26840</name>
</gene>
<evidence type="ECO:0000256" key="6">
    <source>
        <dbReference type="ARBA" id="ARBA00022679"/>
    </source>
</evidence>
<dbReference type="EC" id="2.3.1.20" evidence="4 11"/>
<dbReference type="Proteomes" id="UP000032221">
    <property type="component" value="Unassembled WGS sequence"/>
</dbReference>
<dbReference type="AlphaFoldDB" id="A0A0D1L6J7"/>
<dbReference type="InterPro" id="IPR004255">
    <property type="entry name" value="O-acyltransferase_WSD1_N"/>
</dbReference>
<evidence type="ECO:0000256" key="2">
    <source>
        <dbReference type="ARBA" id="ARBA00005189"/>
    </source>
</evidence>
<comment type="caution">
    <text evidence="14">The sequence shown here is derived from an EMBL/GenBank/DDBJ whole genome shotgun (WGS) entry which is preliminary data.</text>
</comment>
<evidence type="ECO:0000313" key="14">
    <source>
        <dbReference type="EMBL" id="KIU13972.1"/>
    </source>
</evidence>
<evidence type="ECO:0000256" key="4">
    <source>
        <dbReference type="ARBA" id="ARBA00013244"/>
    </source>
</evidence>
<dbReference type="Pfam" id="PF06974">
    <property type="entry name" value="WS_DGAT_C"/>
    <property type="match status" value="1"/>
</dbReference>
<dbReference type="InterPro" id="IPR009721">
    <property type="entry name" value="O-acyltransferase_WSD1_C"/>
</dbReference>
<evidence type="ECO:0000313" key="15">
    <source>
        <dbReference type="Proteomes" id="UP000032221"/>
    </source>
</evidence>
<dbReference type="OrthoDB" id="9810950at2"/>
<keyword evidence="9 11" id="KW-0012">Acyltransferase</keyword>
<comment type="catalytic activity">
    <reaction evidence="10 11">
        <text>an acyl-CoA + a 1,2-diacyl-sn-glycerol = a triacyl-sn-glycerol + CoA</text>
        <dbReference type="Rhea" id="RHEA:10868"/>
        <dbReference type="ChEBI" id="CHEBI:17815"/>
        <dbReference type="ChEBI" id="CHEBI:57287"/>
        <dbReference type="ChEBI" id="CHEBI:58342"/>
        <dbReference type="ChEBI" id="CHEBI:64615"/>
        <dbReference type="EC" id="2.3.1.20"/>
    </reaction>
</comment>
<keyword evidence="6 11" id="KW-0808">Transferase</keyword>
<keyword evidence="15" id="KW-1185">Reference proteome</keyword>
<evidence type="ECO:0000256" key="11">
    <source>
        <dbReference type="RuleBase" id="RU361241"/>
    </source>
</evidence>
<reference evidence="14 15" key="1">
    <citation type="submission" date="2015-01" db="EMBL/GenBank/DDBJ databases">
        <title>Genome sequence of Mycobacterium llatzerense and Mycobacterium immunogenum recovered from brain abscess.</title>
        <authorList>
            <person name="Greninger A.L."/>
            <person name="Langelier C."/>
            <person name="Cunningham G."/>
            <person name="Chiu C.Y."/>
            <person name="Miller S."/>
        </authorList>
    </citation>
    <scope>NUCLEOTIDE SEQUENCE [LARGE SCALE GENOMIC DNA]</scope>
    <source>
        <strain evidence="14 15">CLUC14</strain>
    </source>
</reference>
<comment type="similarity">
    <text evidence="3 11">Belongs to the long-chain O-acyltransferase family.</text>
</comment>
<protein>
    <recommendedName>
        <fullName evidence="4 11">Diacylglycerol O-acyltransferase</fullName>
        <ecNumber evidence="4 11">2.3.1.20</ecNumber>
    </recommendedName>
</protein>
<evidence type="ECO:0000256" key="9">
    <source>
        <dbReference type="ARBA" id="ARBA00023315"/>
    </source>
</evidence>
<evidence type="ECO:0000259" key="12">
    <source>
        <dbReference type="Pfam" id="PF03007"/>
    </source>
</evidence>
<dbReference type="InterPro" id="IPR023213">
    <property type="entry name" value="CAT-like_dom_sf"/>
</dbReference>
<dbReference type="PATRIC" id="fig|280871.6.peg.5566"/>
<dbReference type="RefSeq" id="WP_043988052.1">
    <property type="nucleotide sequence ID" value="NZ_JXST01000057.1"/>
</dbReference>
<dbReference type="PANTHER" id="PTHR31650">
    <property type="entry name" value="O-ACYLTRANSFERASE (WSD1-LIKE) FAMILY PROTEIN"/>
    <property type="match status" value="1"/>
</dbReference>
<accession>A0A0D1L6J7</accession>
<evidence type="ECO:0000256" key="10">
    <source>
        <dbReference type="ARBA" id="ARBA00048109"/>
    </source>
</evidence>
<dbReference type="EMBL" id="JXST01000057">
    <property type="protein sequence ID" value="KIU13972.1"/>
    <property type="molecule type" value="Genomic_DNA"/>
</dbReference>
<dbReference type="PANTHER" id="PTHR31650:SF1">
    <property type="entry name" value="WAX ESTER SYNTHASE_DIACYLGLYCEROL ACYLTRANSFERASE 4-RELATED"/>
    <property type="match status" value="1"/>
</dbReference>
<dbReference type="NCBIfam" id="TIGR02946">
    <property type="entry name" value="acyl_WS_DGAT"/>
    <property type="match status" value="1"/>
</dbReference>
<evidence type="ECO:0000256" key="7">
    <source>
        <dbReference type="ARBA" id="ARBA00022798"/>
    </source>
</evidence>
<dbReference type="GO" id="GO:0004144">
    <property type="term" value="F:diacylglycerol O-acyltransferase activity"/>
    <property type="evidence" value="ECO:0007669"/>
    <property type="project" value="UniProtKB-EC"/>
</dbReference>
<evidence type="ECO:0000256" key="8">
    <source>
        <dbReference type="ARBA" id="ARBA00023098"/>
    </source>
</evidence>
<keyword evidence="5 11" id="KW-0444">Lipid biosynthesis</keyword>
<comment type="pathway">
    <text evidence="2">Lipid metabolism.</text>
</comment>
<evidence type="ECO:0000256" key="3">
    <source>
        <dbReference type="ARBA" id="ARBA00009587"/>
    </source>
</evidence>
<dbReference type="GO" id="GO:0005886">
    <property type="term" value="C:plasma membrane"/>
    <property type="evidence" value="ECO:0007669"/>
    <property type="project" value="TreeGrafter"/>
</dbReference>
<evidence type="ECO:0000256" key="1">
    <source>
        <dbReference type="ARBA" id="ARBA00004771"/>
    </source>
</evidence>
<evidence type="ECO:0000256" key="5">
    <source>
        <dbReference type="ARBA" id="ARBA00022516"/>
    </source>
</evidence>